<evidence type="ECO:0000256" key="7">
    <source>
        <dbReference type="SAM" id="MobiDB-lite"/>
    </source>
</evidence>
<dbReference type="GO" id="GO:0016020">
    <property type="term" value="C:membrane"/>
    <property type="evidence" value="ECO:0007669"/>
    <property type="project" value="UniProtKB-SubCell"/>
</dbReference>
<dbReference type="EMBL" id="RHFK02000001">
    <property type="protein sequence ID" value="TWW82107.1"/>
    <property type="molecule type" value="Genomic_DNA"/>
</dbReference>
<keyword evidence="2" id="KW-0433">Leucine-rich repeat</keyword>
<keyword evidence="3" id="KW-0812">Transmembrane</keyword>
<comment type="subcellular location">
    <subcellularLocation>
        <location evidence="1">Membrane</location>
        <topology evidence="1">Single-pass type I membrane protein</topology>
    </subcellularLocation>
</comment>
<dbReference type="PANTHER" id="PTHR45773">
    <property type="entry name" value="SLIT AND NTRK-LIKE PROTEIN 4-RELATED"/>
    <property type="match status" value="1"/>
</dbReference>
<keyword evidence="4" id="KW-0732">Signal</keyword>
<dbReference type="InterPro" id="IPR032675">
    <property type="entry name" value="LRR_dom_sf"/>
</dbReference>
<evidence type="ECO:0000256" key="2">
    <source>
        <dbReference type="ARBA" id="ARBA00022614"/>
    </source>
</evidence>
<organism evidence="9 10">
    <name type="scientific">Takifugu flavidus</name>
    <name type="common">sansaifugu</name>
    <dbReference type="NCBI Taxonomy" id="433684"/>
    <lineage>
        <taxon>Eukaryota</taxon>
        <taxon>Metazoa</taxon>
        <taxon>Chordata</taxon>
        <taxon>Craniata</taxon>
        <taxon>Vertebrata</taxon>
        <taxon>Euteleostomi</taxon>
        <taxon>Actinopterygii</taxon>
        <taxon>Neopterygii</taxon>
        <taxon>Teleostei</taxon>
        <taxon>Neoteleostei</taxon>
        <taxon>Acanthomorphata</taxon>
        <taxon>Eupercaria</taxon>
        <taxon>Tetraodontiformes</taxon>
        <taxon>Tetradontoidea</taxon>
        <taxon>Tetraodontidae</taxon>
        <taxon>Takifugu</taxon>
    </lineage>
</organism>
<dbReference type="PANTHER" id="PTHR45773:SF10">
    <property type="match status" value="1"/>
</dbReference>
<protein>
    <submittedName>
        <fullName evidence="9">Chondroadherin Cartilage leucine-rich protein</fullName>
    </submittedName>
</protein>
<accession>A0A5C6PU31</accession>
<name>A0A5C6PU31_9TELE</name>
<feature type="compositionally biased region" description="Basic residues" evidence="7">
    <location>
        <begin position="176"/>
        <end position="187"/>
    </location>
</feature>
<sequence>MDNWVFCDPSWQRSGPREADDRLKTPRPRWKSSTFLCFDFDSPFKPSDVACSSHLEGTELDVTSDSSSSTSLKLLAPSQMHLKERGFSDGAFTGVTAVKSLHLENNKLRALPKSLEFGTITNLTLSNNPWSCTCQLAPLRRWMDSTRNRPDATCASPPHQKGKQVRDSAAFGICKTKPKKPRKSTRH</sequence>
<dbReference type="SUPFAM" id="SSF52058">
    <property type="entry name" value="L domain-like"/>
    <property type="match status" value="1"/>
</dbReference>
<evidence type="ECO:0000313" key="10">
    <source>
        <dbReference type="Proteomes" id="UP000324091"/>
    </source>
</evidence>
<evidence type="ECO:0000313" key="9">
    <source>
        <dbReference type="EMBL" id="TWW82107.1"/>
    </source>
</evidence>
<comment type="caution">
    <text evidence="9">The sequence shown here is derived from an EMBL/GenBank/DDBJ whole genome shotgun (WGS) entry which is preliminary data.</text>
</comment>
<feature type="region of interest" description="Disordered" evidence="7">
    <location>
        <begin position="149"/>
        <end position="187"/>
    </location>
</feature>
<gene>
    <name evidence="9" type="ORF">D4764_01G0019220</name>
</gene>
<dbReference type="InterPro" id="IPR000483">
    <property type="entry name" value="Cys-rich_flank_reg_C"/>
</dbReference>
<dbReference type="Gene3D" id="3.80.10.10">
    <property type="entry name" value="Ribonuclease Inhibitor"/>
    <property type="match status" value="1"/>
</dbReference>
<reference evidence="9 10" key="1">
    <citation type="submission" date="2019-04" db="EMBL/GenBank/DDBJ databases">
        <title>Chromosome genome assembly for Takifugu flavidus.</title>
        <authorList>
            <person name="Xiao S."/>
        </authorList>
    </citation>
    <scope>NUCLEOTIDE SEQUENCE [LARGE SCALE GENOMIC DNA]</scope>
    <source>
        <strain evidence="9">HTHZ2018</strain>
        <tissue evidence="9">Muscle</tissue>
    </source>
</reference>
<dbReference type="Proteomes" id="UP000324091">
    <property type="component" value="Chromosome 1"/>
</dbReference>
<evidence type="ECO:0000256" key="6">
    <source>
        <dbReference type="ARBA" id="ARBA00023136"/>
    </source>
</evidence>
<dbReference type="AlphaFoldDB" id="A0A5C6PU31"/>
<evidence type="ECO:0000256" key="4">
    <source>
        <dbReference type="ARBA" id="ARBA00022729"/>
    </source>
</evidence>
<evidence type="ECO:0000256" key="5">
    <source>
        <dbReference type="ARBA" id="ARBA00022989"/>
    </source>
</evidence>
<proteinExistence type="predicted"/>
<dbReference type="GO" id="GO:0051965">
    <property type="term" value="P:positive regulation of synapse assembly"/>
    <property type="evidence" value="ECO:0007669"/>
    <property type="project" value="TreeGrafter"/>
</dbReference>
<evidence type="ECO:0000256" key="3">
    <source>
        <dbReference type="ARBA" id="ARBA00022692"/>
    </source>
</evidence>
<keyword evidence="10" id="KW-1185">Reference proteome</keyword>
<dbReference type="GO" id="GO:0007409">
    <property type="term" value="P:axonogenesis"/>
    <property type="evidence" value="ECO:0007669"/>
    <property type="project" value="TreeGrafter"/>
</dbReference>
<evidence type="ECO:0000259" key="8">
    <source>
        <dbReference type="SMART" id="SM00082"/>
    </source>
</evidence>
<feature type="domain" description="LRRCT" evidence="8">
    <location>
        <begin position="128"/>
        <end position="175"/>
    </location>
</feature>
<keyword evidence="6" id="KW-0472">Membrane</keyword>
<evidence type="ECO:0000256" key="1">
    <source>
        <dbReference type="ARBA" id="ARBA00004479"/>
    </source>
</evidence>
<keyword evidence="5" id="KW-1133">Transmembrane helix</keyword>
<dbReference type="SMART" id="SM00082">
    <property type="entry name" value="LRRCT"/>
    <property type="match status" value="1"/>
</dbReference>